<protein>
    <recommendedName>
        <fullName evidence="7">Tetraspanin</fullName>
    </recommendedName>
</protein>
<evidence type="ECO:0000256" key="7">
    <source>
        <dbReference type="RuleBase" id="RU361218"/>
    </source>
</evidence>
<dbReference type="InterPro" id="IPR008952">
    <property type="entry name" value="Tetraspanin_EC2_sf"/>
</dbReference>
<keyword evidence="5 7" id="KW-0472">Membrane</keyword>
<feature type="transmembrane region" description="Helical" evidence="7">
    <location>
        <begin position="70"/>
        <end position="92"/>
    </location>
</feature>
<name>A0ABD1F0D2_HYPHA</name>
<proteinExistence type="inferred from homology"/>
<accession>A0ABD1F0D2</accession>
<keyword evidence="9" id="KW-1185">Reference proteome</keyword>
<evidence type="ECO:0000313" key="9">
    <source>
        <dbReference type="Proteomes" id="UP001566132"/>
    </source>
</evidence>
<dbReference type="AlphaFoldDB" id="A0ABD1F0D2"/>
<keyword evidence="6" id="KW-1015">Disulfide bond</keyword>
<feature type="transmembrane region" description="Helical" evidence="7">
    <location>
        <begin position="99"/>
        <end position="121"/>
    </location>
</feature>
<comment type="subcellular location">
    <subcellularLocation>
        <location evidence="1 7">Membrane</location>
        <topology evidence="1 7">Multi-pass membrane protein</topology>
    </subcellularLocation>
</comment>
<evidence type="ECO:0000256" key="6">
    <source>
        <dbReference type="PIRSR" id="PIRSR002419-1"/>
    </source>
</evidence>
<evidence type="ECO:0000313" key="8">
    <source>
        <dbReference type="EMBL" id="KAL1506760.1"/>
    </source>
</evidence>
<dbReference type="InterPro" id="IPR018499">
    <property type="entry name" value="Tetraspanin/Peripherin"/>
</dbReference>
<dbReference type="PANTHER" id="PTHR19282">
    <property type="entry name" value="TETRASPANIN"/>
    <property type="match status" value="1"/>
</dbReference>
<evidence type="ECO:0000256" key="4">
    <source>
        <dbReference type="ARBA" id="ARBA00022989"/>
    </source>
</evidence>
<comment type="similarity">
    <text evidence="2 7">Belongs to the tetraspanin (TM4SF) family.</text>
</comment>
<gene>
    <name evidence="8" type="ORF">ABEB36_006063</name>
</gene>
<dbReference type="Gene3D" id="1.10.1450.10">
    <property type="entry name" value="Tetraspanin"/>
    <property type="match status" value="1"/>
</dbReference>
<dbReference type="CDD" id="cd03127">
    <property type="entry name" value="tetraspanin_LEL"/>
    <property type="match status" value="1"/>
</dbReference>
<evidence type="ECO:0000256" key="2">
    <source>
        <dbReference type="ARBA" id="ARBA00006840"/>
    </source>
</evidence>
<dbReference type="SUPFAM" id="SSF48652">
    <property type="entry name" value="Tetraspanin"/>
    <property type="match status" value="1"/>
</dbReference>
<dbReference type="EMBL" id="JBDJPC010000004">
    <property type="protein sequence ID" value="KAL1506760.1"/>
    <property type="molecule type" value="Genomic_DNA"/>
</dbReference>
<dbReference type="PRINTS" id="PR00259">
    <property type="entry name" value="TMFOUR"/>
</dbReference>
<reference evidence="8 9" key="1">
    <citation type="submission" date="2024-05" db="EMBL/GenBank/DDBJ databases">
        <title>Genetic variation in Jamaican populations of the coffee berry borer (Hypothenemus hampei).</title>
        <authorList>
            <person name="Errbii M."/>
            <person name="Myrie A."/>
        </authorList>
    </citation>
    <scope>NUCLEOTIDE SEQUENCE [LARGE SCALE GENOMIC DNA]</scope>
    <source>
        <strain evidence="8">JA-Hopewell-2020-01-JO</strain>
        <tissue evidence="8">Whole body</tissue>
    </source>
</reference>
<dbReference type="InterPro" id="IPR000301">
    <property type="entry name" value="Tetraspanin_animals"/>
</dbReference>
<evidence type="ECO:0000256" key="3">
    <source>
        <dbReference type="ARBA" id="ARBA00022692"/>
    </source>
</evidence>
<dbReference type="PANTHER" id="PTHR19282:SF555">
    <property type="entry name" value="TETRASPANIN-2A"/>
    <property type="match status" value="1"/>
</dbReference>
<evidence type="ECO:0000256" key="1">
    <source>
        <dbReference type="ARBA" id="ARBA00004141"/>
    </source>
</evidence>
<feature type="disulfide bond" evidence="6">
    <location>
        <begin position="164"/>
        <end position="183"/>
    </location>
</feature>
<dbReference type="PIRSF" id="PIRSF002419">
    <property type="entry name" value="Tetraspanin"/>
    <property type="match status" value="1"/>
</dbReference>
<feature type="transmembrane region" description="Helical" evidence="7">
    <location>
        <begin position="25"/>
        <end position="50"/>
    </location>
</feature>
<dbReference type="Proteomes" id="UP001566132">
    <property type="component" value="Unassembled WGS sequence"/>
</dbReference>
<comment type="caution">
    <text evidence="8">The sequence shown here is derived from an EMBL/GenBank/DDBJ whole genome shotgun (WGS) entry which is preliminary data.</text>
</comment>
<evidence type="ECO:0000256" key="5">
    <source>
        <dbReference type="ARBA" id="ARBA00023136"/>
    </source>
</evidence>
<organism evidence="8 9">
    <name type="scientific">Hypothenemus hampei</name>
    <name type="common">Coffee berry borer</name>
    <dbReference type="NCBI Taxonomy" id="57062"/>
    <lineage>
        <taxon>Eukaryota</taxon>
        <taxon>Metazoa</taxon>
        <taxon>Ecdysozoa</taxon>
        <taxon>Arthropoda</taxon>
        <taxon>Hexapoda</taxon>
        <taxon>Insecta</taxon>
        <taxon>Pterygota</taxon>
        <taxon>Neoptera</taxon>
        <taxon>Endopterygota</taxon>
        <taxon>Coleoptera</taxon>
        <taxon>Polyphaga</taxon>
        <taxon>Cucujiformia</taxon>
        <taxon>Curculionidae</taxon>
        <taxon>Scolytinae</taxon>
        <taxon>Hypothenemus</taxon>
    </lineage>
</organism>
<dbReference type="GO" id="GO:0016020">
    <property type="term" value="C:membrane"/>
    <property type="evidence" value="ECO:0007669"/>
    <property type="project" value="UniProtKB-SubCell"/>
</dbReference>
<sequence>MAGKGDGEGEGTRLKLDNQIYVLKYVLLFTNLLVWVIGAAVFALCLWLRFEPGINEWLTILNASQFYIGIYILIIVAAIAMVVSFLGCFSALQESSTFLLVYIGTQVFAFIVLLAGSAVLLDNSARDSNFQPRIRESMRQLIMNAQYEPARNTLAMIQEGIACCGADGPDDYLVLQQPLPTECRDTVTGNPFFHGCVDELTWFFETKCAWIAALAMLSAFICVMNVVLSIILIQALRKEEEEEESYRK</sequence>
<feature type="transmembrane region" description="Helical" evidence="7">
    <location>
        <begin position="209"/>
        <end position="233"/>
    </location>
</feature>
<feature type="disulfide bond" evidence="6">
    <location>
        <begin position="163"/>
        <end position="196"/>
    </location>
</feature>
<keyword evidence="3 7" id="KW-0812">Transmembrane</keyword>
<keyword evidence="4 7" id="KW-1133">Transmembrane helix</keyword>
<dbReference type="Pfam" id="PF00335">
    <property type="entry name" value="Tetraspanin"/>
    <property type="match status" value="1"/>
</dbReference>